<keyword evidence="5" id="KW-0472">Membrane</keyword>
<evidence type="ECO:0000256" key="5">
    <source>
        <dbReference type="SAM" id="Phobius"/>
    </source>
</evidence>
<feature type="domain" description="HTH araC/xylS-type" evidence="6">
    <location>
        <begin position="672"/>
        <end position="769"/>
    </location>
</feature>
<proteinExistence type="predicted"/>
<evidence type="ECO:0000256" key="1">
    <source>
        <dbReference type="ARBA" id="ARBA00023015"/>
    </source>
</evidence>
<dbReference type="PANTHER" id="PTHR43280">
    <property type="entry name" value="ARAC-FAMILY TRANSCRIPTIONAL REGULATOR"/>
    <property type="match status" value="1"/>
</dbReference>
<evidence type="ECO:0000313" key="8">
    <source>
        <dbReference type="Proteomes" id="UP000450917"/>
    </source>
</evidence>
<evidence type="ECO:0000256" key="3">
    <source>
        <dbReference type="ARBA" id="ARBA00023163"/>
    </source>
</evidence>
<comment type="caution">
    <text evidence="7">The sequence shown here is derived from an EMBL/GenBank/DDBJ whole genome shotgun (WGS) entry which is preliminary data.</text>
</comment>
<feature type="transmembrane region" description="Helical" evidence="5">
    <location>
        <begin position="21"/>
        <end position="47"/>
    </location>
</feature>
<dbReference type="InterPro" id="IPR009057">
    <property type="entry name" value="Homeodomain-like_sf"/>
</dbReference>
<keyword evidence="8" id="KW-1185">Reference proteome</keyword>
<organism evidence="7 8">
    <name type="scientific">Paenibacillus validus</name>
    <dbReference type="NCBI Taxonomy" id="44253"/>
    <lineage>
        <taxon>Bacteria</taxon>
        <taxon>Bacillati</taxon>
        <taxon>Bacillota</taxon>
        <taxon>Bacilli</taxon>
        <taxon>Bacillales</taxon>
        <taxon>Paenibacillaceae</taxon>
        <taxon>Paenibacillus</taxon>
    </lineage>
</organism>
<evidence type="ECO:0000313" key="7">
    <source>
        <dbReference type="EMBL" id="MUG72190.1"/>
    </source>
</evidence>
<evidence type="ECO:0000259" key="6">
    <source>
        <dbReference type="PROSITE" id="PS01124"/>
    </source>
</evidence>
<dbReference type="InterPro" id="IPR018060">
    <property type="entry name" value="HTH_AraC"/>
</dbReference>
<name>A0A7X3CSV6_9BACL</name>
<dbReference type="Gene3D" id="3.30.450.20">
    <property type="entry name" value="PAS domain"/>
    <property type="match status" value="1"/>
</dbReference>
<evidence type="ECO:0000256" key="2">
    <source>
        <dbReference type="ARBA" id="ARBA00023125"/>
    </source>
</evidence>
<keyword evidence="5" id="KW-1133">Transmembrane helix</keyword>
<dbReference type="GO" id="GO:0043565">
    <property type="term" value="F:sequence-specific DNA binding"/>
    <property type="evidence" value="ECO:0007669"/>
    <property type="project" value="InterPro"/>
</dbReference>
<gene>
    <name evidence="7" type="ORF">GNP93_16085</name>
</gene>
<keyword evidence="1" id="KW-0805">Transcription regulation</keyword>
<dbReference type="SMART" id="SM00342">
    <property type="entry name" value="HTH_ARAC"/>
    <property type="match status" value="1"/>
</dbReference>
<keyword evidence="3" id="KW-0804">Transcription</keyword>
<dbReference type="Gene3D" id="1.10.10.60">
    <property type="entry name" value="Homeodomain-like"/>
    <property type="match status" value="2"/>
</dbReference>
<feature type="transmembrane region" description="Helical" evidence="5">
    <location>
        <begin position="301"/>
        <end position="319"/>
    </location>
</feature>
<reference evidence="7 8" key="1">
    <citation type="submission" date="2019-11" db="EMBL/GenBank/DDBJ databases">
        <title>Draft genome sequences of five Paenibacillus species of dairy origin.</title>
        <authorList>
            <person name="Olajide A.M."/>
            <person name="Chen S."/>
            <person name="Lapointe G."/>
        </authorList>
    </citation>
    <scope>NUCLEOTIDE SEQUENCE [LARGE SCALE GENOMIC DNA]</scope>
    <source>
        <strain evidence="7 8">2CS3</strain>
    </source>
</reference>
<dbReference type="Proteomes" id="UP000450917">
    <property type="component" value="Unassembled WGS sequence"/>
</dbReference>
<dbReference type="AlphaFoldDB" id="A0A7X3CSV6"/>
<dbReference type="PROSITE" id="PS01124">
    <property type="entry name" value="HTH_ARAC_FAMILY_2"/>
    <property type="match status" value="1"/>
</dbReference>
<sequence length="774" mass="88789">MHRLINRMTSYKSVAMRKGNLYKKILIIILIITCFPAALIGLSFYFIGTEQIENELMQTHRSQLEKDRERIEEQLAHIELTASQWALNPQFDEKLKDIDFYKQFLVTQELYKSLSIIKGSSTLIDQVYLYVDGQRLLVSEDEGIIQLTEENNHIYHTLLQDNRSILWTKAAIRKAGTSLSLVHALPRFGALIITLNESKFNDMVSELTVDKKGSSFIIKENGEWVTTGMDGVQAPSDQAVFLGNEVLKRSTEADSFILKWNKEDYSVSYGKFSRANSTWIYITATPVSQLIAPVLLMSRMILVVSGVGIATAIFLSWFGSVRLYSPIHHLVNMFRETGSGKHGGEADEFSFIKNQWQQLIHESHYLQFRIEEQSSMLREGFLLQLVQGHLYSFTEKELRDRMIDFGWNVDEKCFSIMVVQLVGFFNSPGNFLEKDRQLITFAAANIIEELACSKLDAPAVINFQDLTIGLMVAFPAEKHWRQFKSELFKLADEITATLNALLKLNVIISIGKSTDLIGEIPNVLQEVRQTLPFRTLEENNQVLDMDEFLPPMTNASYYPFQLEKEIHSAVRRGDGEEAGRLIGQFFEDMRDHRTTEFALLQSALYLLGSILQTIIQIGFNPHHLYKGENLFEQLVKKREQDEIHVWFNDKVLAPFAKEYSETQDSQLKSFVKSAIDTIDTCYMNDISLEVCADQLGIHPVRLSKGFKQIVGTTFIDFLTKVRIDKSKELLRSTDWKIHDIAKQVGYNPSYFNKIFRKHEGMTASEYRSLCKGEH</sequence>
<feature type="transmembrane region" description="Helical" evidence="5">
    <location>
        <begin position="278"/>
        <end position="296"/>
    </location>
</feature>
<dbReference type="SUPFAM" id="SSF46689">
    <property type="entry name" value="Homeodomain-like"/>
    <property type="match status" value="1"/>
</dbReference>
<keyword evidence="2" id="KW-0238">DNA-binding</keyword>
<dbReference type="PANTHER" id="PTHR43280:SF28">
    <property type="entry name" value="HTH-TYPE TRANSCRIPTIONAL ACTIVATOR RHAS"/>
    <property type="match status" value="1"/>
</dbReference>
<keyword evidence="4" id="KW-0175">Coiled coil</keyword>
<evidence type="ECO:0000256" key="4">
    <source>
        <dbReference type="SAM" id="Coils"/>
    </source>
</evidence>
<protein>
    <submittedName>
        <fullName evidence="7">Helix-turn-helix domain-containing protein</fullName>
    </submittedName>
</protein>
<accession>A0A7X3CSV6</accession>
<dbReference type="GO" id="GO:0003700">
    <property type="term" value="F:DNA-binding transcription factor activity"/>
    <property type="evidence" value="ECO:0007669"/>
    <property type="project" value="InterPro"/>
</dbReference>
<keyword evidence="5" id="KW-0812">Transmembrane</keyword>
<dbReference type="Pfam" id="PF12833">
    <property type="entry name" value="HTH_18"/>
    <property type="match status" value="1"/>
</dbReference>
<feature type="coiled-coil region" evidence="4">
    <location>
        <begin position="54"/>
        <end position="81"/>
    </location>
</feature>
<dbReference type="EMBL" id="WNZX01000013">
    <property type="protein sequence ID" value="MUG72190.1"/>
    <property type="molecule type" value="Genomic_DNA"/>
</dbReference>